<gene>
    <name evidence="2" type="ORF">LCGC14_0877530</name>
</gene>
<dbReference type="Gene3D" id="3.10.620.30">
    <property type="match status" value="1"/>
</dbReference>
<proteinExistence type="predicted"/>
<dbReference type="InterPro" id="IPR002931">
    <property type="entry name" value="Transglutaminase-like"/>
</dbReference>
<feature type="domain" description="Transglutaminase-like" evidence="1">
    <location>
        <begin position="63"/>
        <end position="122"/>
    </location>
</feature>
<comment type="caution">
    <text evidence="2">The sequence shown here is derived from an EMBL/GenBank/DDBJ whole genome shotgun (WGS) entry which is preliminary data.</text>
</comment>
<accession>A0A0F9PNH6</accession>
<dbReference type="EMBL" id="LAZR01002743">
    <property type="protein sequence ID" value="KKN26152.1"/>
    <property type="molecule type" value="Genomic_DNA"/>
</dbReference>
<protein>
    <recommendedName>
        <fullName evidence="1">Transglutaminase-like domain-containing protein</fullName>
    </recommendedName>
</protein>
<dbReference type="InterPro" id="IPR038765">
    <property type="entry name" value="Papain-like_cys_pep_sf"/>
</dbReference>
<evidence type="ECO:0000259" key="1">
    <source>
        <dbReference type="SMART" id="SM00460"/>
    </source>
</evidence>
<organism evidence="2">
    <name type="scientific">marine sediment metagenome</name>
    <dbReference type="NCBI Taxonomy" id="412755"/>
    <lineage>
        <taxon>unclassified sequences</taxon>
        <taxon>metagenomes</taxon>
        <taxon>ecological metagenomes</taxon>
    </lineage>
</organism>
<dbReference type="Pfam" id="PF01841">
    <property type="entry name" value="Transglut_core"/>
    <property type="match status" value="1"/>
</dbReference>
<dbReference type="SMART" id="SM00460">
    <property type="entry name" value="TGc"/>
    <property type="match status" value="1"/>
</dbReference>
<dbReference type="SUPFAM" id="SSF54001">
    <property type="entry name" value="Cysteine proteinases"/>
    <property type="match status" value="1"/>
</dbReference>
<reference evidence="2" key="1">
    <citation type="journal article" date="2015" name="Nature">
        <title>Complex archaea that bridge the gap between prokaryotes and eukaryotes.</title>
        <authorList>
            <person name="Spang A."/>
            <person name="Saw J.H."/>
            <person name="Jorgensen S.L."/>
            <person name="Zaremba-Niedzwiedzka K."/>
            <person name="Martijn J."/>
            <person name="Lind A.E."/>
            <person name="van Eijk R."/>
            <person name="Schleper C."/>
            <person name="Guy L."/>
            <person name="Ettema T.J."/>
        </authorList>
    </citation>
    <scope>NUCLEOTIDE SEQUENCE</scope>
</reference>
<evidence type="ECO:0000313" key="2">
    <source>
        <dbReference type="EMBL" id="KKN26152.1"/>
    </source>
</evidence>
<name>A0A0F9PNH6_9ZZZZ</name>
<sequence>MMAKLARHGSKTPEILERARDFRAAVGARSLRSWMVRRFRFVPDPKGVELLKSPGVMLGEWRVHGFAKGDCDDAAILSASIALAMGLRVRWVVLGFTPGGPYRHVYAEACDGRGWVDFDVTRPMQFPPGLRIYRRLNVPVTP</sequence>
<dbReference type="AlphaFoldDB" id="A0A0F9PNH6"/>